<organism evidence="3">
    <name type="scientific">Kribbella sp. HUAS MG21</name>
    <dbReference type="NCBI Taxonomy" id="3160966"/>
    <lineage>
        <taxon>Bacteria</taxon>
        <taxon>Bacillati</taxon>
        <taxon>Actinomycetota</taxon>
        <taxon>Actinomycetes</taxon>
        <taxon>Propionibacteriales</taxon>
        <taxon>Kribbellaceae</taxon>
        <taxon>Kribbella</taxon>
    </lineage>
</organism>
<evidence type="ECO:0000313" key="3">
    <source>
        <dbReference type="EMBL" id="XBV23216.1"/>
    </source>
</evidence>
<dbReference type="EMBL" id="CP158165">
    <property type="protein sequence ID" value="XBV23216.1"/>
    <property type="molecule type" value="Genomic_DNA"/>
</dbReference>
<keyword evidence="1" id="KW-0472">Membrane</keyword>
<keyword evidence="1" id="KW-1133">Transmembrane helix</keyword>
<proteinExistence type="predicted"/>
<dbReference type="Pfam" id="PF26366">
    <property type="entry name" value="DUF8094"/>
    <property type="match status" value="1"/>
</dbReference>
<feature type="transmembrane region" description="Helical" evidence="1">
    <location>
        <begin position="108"/>
        <end position="132"/>
    </location>
</feature>
<dbReference type="InterPro" id="IPR058407">
    <property type="entry name" value="DUF8094"/>
</dbReference>
<evidence type="ECO:0000259" key="2">
    <source>
        <dbReference type="Pfam" id="PF26366"/>
    </source>
</evidence>
<accession>A0AAU7T9A0</accession>
<reference evidence="3" key="1">
    <citation type="submission" date="2024-06" db="EMBL/GenBank/DDBJ databases">
        <title>Kribbella sp. strain HUAS MG21 genome sequences.</title>
        <authorList>
            <person name="Mo P."/>
        </authorList>
    </citation>
    <scope>NUCLEOTIDE SEQUENCE</scope>
    <source>
        <strain evidence="3">HUAS MG21</strain>
    </source>
</reference>
<feature type="domain" description="DUF8094" evidence="2">
    <location>
        <begin position="190"/>
        <end position="483"/>
    </location>
</feature>
<dbReference type="RefSeq" id="WP_350276049.1">
    <property type="nucleotide sequence ID" value="NZ_CP158165.1"/>
</dbReference>
<protein>
    <recommendedName>
        <fullName evidence="2">DUF8094 domain-containing protein</fullName>
    </recommendedName>
</protein>
<gene>
    <name evidence="3" type="ORF">ABN611_32195</name>
</gene>
<keyword evidence="1" id="KW-0812">Transmembrane</keyword>
<evidence type="ECO:0000256" key="1">
    <source>
        <dbReference type="SAM" id="Phobius"/>
    </source>
</evidence>
<sequence length="484" mass="51351">MRSASGAPVFVGVGRDFDVASYLKGVGHTKLVQVRFPVALTTQDEKGTAGPLTAPATLDWWVAKANGAGTQSLTWPIADGPYDLVIMNADGKTAPDVRVTLGIEIPKAFTTALTVFALGIVLLAIGILLILFRRRPNRPIPQPHSTVPPQQQPRPTGAPLRRIMVAGLAVSALTGCAAVPQQDTVQSLTRPAVSTEAAAAAIKRYDEVSNAANKRRDDKLIATVETGDLLRLTQASYTIDRVLDKAGKNLPKPTTHVKPSIGAPTYGGYPMYFVSAAGMSAHKDYKTLDLWERKTAGSPWLMKHSLYPENKVKLPGLEGLRPLAAADHGKLAVPPAAAAAALAEYLNVGAQSRRAALFEPSEDVTRILGTVSDGKSLVKEDPKSYRAAIDTFRVNGTPTAFLTSSGEALVFLSLTDEFQLQVGAGLSIYWSQGSPGSAYSPPTTKYNGAITSTILYQVALVIPKKGAKLRILSTSDELVAAGGY</sequence>
<dbReference type="AlphaFoldDB" id="A0AAU7T9A0"/>
<name>A0AAU7T9A0_9ACTN</name>